<dbReference type="CDD" id="cd06170">
    <property type="entry name" value="LuxR_C_like"/>
    <property type="match status" value="1"/>
</dbReference>
<keyword evidence="2" id="KW-0238">DNA-binding</keyword>
<sequence length="269" mass="31664">MKNKQDDNFKQNLVDIINRKGLSRNIISRGIKDIDRYDHIKEVSKAFLYPGSTISFIANFDDKKIEFIKKDQNSHMFYTNSNHLNSIIELLDTTVDDEDREMYTYSLDKIFSFHLYLYSKYKDLIHRSSFIFRATNMRGNRQTYFQQNIPVKVNNEEITSFFIAISNVTHITKEQRYVISFFNQLNNDTQIIDVKEFTKPNLDTMNLDLSDREKTILVLISDGLSAKEIGEELHISQETVNRHKKNMIKKNDMKNVIQLATEAIRRGLI</sequence>
<evidence type="ECO:0000313" key="5">
    <source>
        <dbReference type="EMBL" id="OHX68200.1"/>
    </source>
</evidence>
<dbReference type="InterPro" id="IPR036388">
    <property type="entry name" value="WH-like_DNA-bd_sf"/>
</dbReference>
<evidence type="ECO:0000256" key="2">
    <source>
        <dbReference type="ARBA" id="ARBA00023125"/>
    </source>
</evidence>
<feature type="domain" description="HTH luxR-type" evidence="4">
    <location>
        <begin position="202"/>
        <end position="267"/>
    </location>
</feature>
<evidence type="ECO:0000256" key="3">
    <source>
        <dbReference type="ARBA" id="ARBA00023163"/>
    </source>
</evidence>
<dbReference type="SUPFAM" id="SSF46894">
    <property type="entry name" value="C-terminal effector domain of the bipartite response regulators"/>
    <property type="match status" value="1"/>
</dbReference>
<dbReference type="STRING" id="915059.NH26_18525"/>
<keyword evidence="3" id="KW-0804">Transcription</keyword>
<dbReference type="AlphaFoldDB" id="A0A1S1Z4J5"/>
<protein>
    <recommendedName>
        <fullName evidence="4">HTH luxR-type domain-containing protein</fullName>
    </recommendedName>
</protein>
<dbReference type="InterPro" id="IPR016032">
    <property type="entry name" value="Sig_transdc_resp-reg_C-effctor"/>
</dbReference>
<dbReference type="PRINTS" id="PR00038">
    <property type="entry name" value="HTHLUXR"/>
</dbReference>
<gene>
    <name evidence="5" type="ORF">NH26_18525</name>
</gene>
<dbReference type="Pfam" id="PF00196">
    <property type="entry name" value="GerE"/>
    <property type="match status" value="1"/>
</dbReference>
<dbReference type="EMBL" id="JRYR02000001">
    <property type="protein sequence ID" value="OHX68200.1"/>
    <property type="molecule type" value="Genomic_DNA"/>
</dbReference>
<dbReference type="OrthoDB" id="965844at2"/>
<evidence type="ECO:0000256" key="1">
    <source>
        <dbReference type="ARBA" id="ARBA00023015"/>
    </source>
</evidence>
<accession>A0A1S1Z4J5</accession>
<dbReference type="InterPro" id="IPR000792">
    <property type="entry name" value="Tscrpt_reg_LuxR_C"/>
</dbReference>
<reference evidence="5 6" key="1">
    <citation type="journal article" date="2012" name="Int. J. Syst. Evol. Microbiol.">
        <title>Flammeovirga pacifica sp. nov., isolated from deep-sea sediment.</title>
        <authorList>
            <person name="Xu H."/>
            <person name="Fu Y."/>
            <person name="Yang N."/>
            <person name="Ding Z."/>
            <person name="Lai Q."/>
            <person name="Zeng R."/>
        </authorList>
    </citation>
    <scope>NUCLEOTIDE SEQUENCE [LARGE SCALE GENOMIC DNA]</scope>
    <source>
        <strain evidence="6">DSM 24597 / LMG 26175 / WPAGA1</strain>
    </source>
</reference>
<dbReference type="SMART" id="SM00421">
    <property type="entry name" value="HTH_LUXR"/>
    <property type="match status" value="1"/>
</dbReference>
<dbReference type="RefSeq" id="WP_044223428.1">
    <property type="nucleotide sequence ID" value="NZ_JRYR02000001.1"/>
</dbReference>
<dbReference type="PROSITE" id="PS00622">
    <property type="entry name" value="HTH_LUXR_1"/>
    <property type="match status" value="1"/>
</dbReference>
<dbReference type="PANTHER" id="PTHR44688:SF16">
    <property type="entry name" value="DNA-BINDING TRANSCRIPTIONAL ACTIVATOR DEVR_DOSR"/>
    <property type="match status" value="1"/>
</dbReference>
<evidence type="ECO:0000313" key="6">
    <source>
        <dbReference type="Proteomes" id="UP000179797"/>
    </source>
</evidence>
<keyword evidence="1" id="KW-0805">Transcription regulation</keyword>
<keyword evidence="6" id="KW-1185">Reference proteome</keyword>
<dbReference type="Proteomes" id="UP000179797">
    <property type="component" value="Unassembled WGS sequence"/>
</dbReference>
<dbReference type="Gene3D" id="1.10.10.10">
    <property type="entry name" value="Winged helix-like DNA-binding domain superfamily/Winged helix DNA-binding domain"/>
    <property type="match status" value="1"/>
</dbReference>
<name>A0A1S1Z4J5_FLAPC</name>
<proteinExistence type="predicted"/>
<dbReference type="PROSITE" id="PS50043">
    <property type="entry name" value="HTH_LUXR_2"/>
    <property type="match status" value="1"/>
</dbReference>
<evidence type="ECO:0000259" key="4">
    <source>
        <dbReference type="PROSITE" id="PS50043"/>
    </source>
</evidence>
<organism evidence="5 6">
    <name type="scientific">Flammeovirga pacifica</name>
    <dbReference type="NCBI Taxonomy" id="915059"/>
    <lineage>
        <taxon>Bacteria</taxon>
        <taxon>Pseudomonadati</taxon>
        <taxon>Bacteroidota</taxon>
        <taxon>Cytophagia</taxon>
        <taxon>Cytophagales</taxon>
        <taxon>Flammeovirgaceae</taxon>
        <taxon>Flammeovirga</taxon>
    </lineage>
</organism>
<dbReference type="PANTHER" id="PTHR44688">
    <property type="entry name" value="DNA-BINDING TRANSCRIPTIONAL ACTIVATOR DEVR_DOSR"/>
    <property type="match status" value="1"/>
</dbReference>
<dbReference type="GO" id="GO:0006355">
    <property type="term" value="P:regulation of DNA-templated transcription"/>
    <property type="evidence" value="ECO:0007669"/>
    <property type="project" value="InterPro"/>
</dbReference>
<dbReference type="GO" id="GO:0003677">
    <property type="term" value="F:DNA binding"/>
    <property type="evidence" value="ECO:0007669"/>
    <property type="project" value="UniProtKB-KW"/>
</dbReference>
<comment type="caution">
    <text evidence="5">The sequence shown here is derived from an EMBL/GenBank/DDBJ whole genome shotgun (WGS) entry which is preliminary data.</text>
</comment>